<evidence type="ECO:0000313" key="4">
    <source>
        <dbReference type="EMBL" id="VDN38703.1"/>
    </source>
</evidence>
<comment type="function">
    <text evidence="1">Involved in endocytosis.</text>
</comment>
<sequence length="171" mass="19597">MMYLLTPNGLDKIYLFPKGPTNRASQEVILNRSAELSKERQRTVNEAIAVYDLLAIALVRKGCFAFLSKTLERALKFAYCEFQIWYQFALSLISSRKYYRAYLILRECQRIDPSKPSVYLLASSLCLGHLHLIEEGMVFASKGIEVTVSFPCFLCLSFSTYNLARSNILLR</sequence>
<reference evidence="4 5" key="1">
    <citation type="submission" date="2018-11" db="EMBL/GenBank/DDBJ databases">
        <authorList>
            <consortium name="Pathogen Informatics"/>
        </authorList>
    </citation>
    <scope>NUCLEOTIDE SEQUENCE [LARGE SCALE GENOMIC DNA]</scope>
</reference>
<dbReference type="GO" id="GO:0005886">
    <property type="term" value="C:plasma membrane"/>
    <property type="evidence" value="ECO:0007669"/>
    <property type="project" value="TreeGrafter"/>
</dbReference>
<dbReference type="InterPro" id="IPR051722">
    <property type="entry name" value="Endocytosis_PI4K-reg_protein"/>
</dbReference>
<dbReference type="EMBL" id="UYRU01093728">
    <property type="protein sequence ID" value="VDN38703.1"/>
    <property type="molecule type" value="Genomic_DNA"/>
</dbReference>
<dbReference type="Pfam" id="PF19440">
    <property type="entry name" value="TTC7_N"/>
    <property type="match status" value="1"/>
</dbReference>
<dbReference type="OrthoDB" id="29013at2759"/>
<evidence type="ECO:0000256" key="2">
    <source>
        <dbReference type="ARBA" id="ARBA00038251"/>
    </source>
</evidence>
<feature type="domain" description="Tetratricopeptide repeat protein 7 N-terminal" evidence="3">
    <location>
        <begin position="24"/>
        <end position="71"/>
    </location>
</feature>
<organism evidence="4 5">
    <name type="scientific">Dibothriocephalus latus</name>
    <name type="common">Fish tapeworm</name>
    <name type="synonym">Diphyllobothrium latum</name>
    <dbReference type="NCBI Taxonomy" id="60516"/>
    <lineage>
        <taxon>Eukaryota</taxon>
        <taxon>Metazoa</taxon>
        <taxon>Spiralia</taxon>
        <taxon>Lophotrochozoa</taxon>
        <taxon>Platyhelminthes</taxon>
        <taxon>Cestoda</taxon>
        <taxon>Eucestoda</taxon>
        <taxon>Diphyllobothriidea</taxon>
        <taxon>Diphyllobothriidae</taxon>
        <taxon>Dibothriocephalus</taxon>
    </lineage>
</organism>
<dbReference type="Proteomes" id="UP000281553">
    <property type="component" value="Unassembled WGS sequence"/>
</dbReference>
<dbReference type="PANTHER" id="PTHR23083">
    <property type="entry name" value="TETRATRICOPEPTIDE REPEAT PROTEIN, TPR"/>
    <property type="match status" value="1"/>
</dbReference>
<dbReference type="PANTHER" id="PTHR23083:SF464">
    <property type="entry name" value="TETRATRICOPEPTIDE REPEAT DOMAIN 7, ISOFORM A"/>
    <property type="match status" value="1"/>
</dbReference>
<keyword evidence="5" id="KW-1185">Reference proteome</keyword>
<dbReference type="AlphaFoldDB" id="A0A3P7NNN2"/>
<dbReference type="SUPFAM" id="SSF48452">
    <property type="entry name" value="TPR-like"/>
    <property type="match status" value="1"/>
</dbReference>
<dbReference type="GO" id="GO:0046854">
    <property type="term" value="P:phosphatidylinositol phosphate biosynthetic process"/>
    <property type="evidence" value="ECO:0007669"/>
    <property type="project" value="TreeGrafter"/>
</dbReference>
<name>A0A3P7NNN2_DIBLA</name>
<evidence type="ECO:0000259" key="3">
    <source>
        <dbReference type="Pfam" id="PF19440"/>
    </source>
</evidence>
<dbReference type="InterPro" id="IPR045819">
    <property type="entry name" value="TTC7_N"/>
</dbReference>
<comment type="similarity">
    <text evidence="2">Belongs to the YPP1 family.</text>
</comment>
<dbReference type="InterPro" id="IPR011990">
    <property type="entry name" value="TPR-like_helical_dom_sf"/>
</dbReference>
<gene>
    <name evidence="4" type="ORF">DILT_LOCUS17673</name>
</gene>
<dbReference type="GO" id="GO:0072659">
    <property type="term" value="P:protein localization to plasma membrane"/>
    <property type="evidence" value="ECO:0007669"/>
    <property type="project" value="TreeGrafter"/>
</dbReference>
<protein>
    <recommendedName>
        <fullName evidence="3">Tetratricopeptide repeat protein 7 N-terminal domain-containing protein</fullName>
    </recommendedName>
</protein>
<evidence type="ECO:0000256" key="1">
    <source>
        <dbReference type="ARBA" id="ARBA00002550"/>
    </source>
</evidence>
<accession>A0A3P7NNN2</accession>
<proteinExistence type="inferred from homology"/>
<evidence type="ECO:0000313" key="5">
    <source>
        <dbReference type="Proteomes" id="UP000281553"/>
    </source>
</evidence>